<reference evidence="13 14" key="1">
    <citation type="submission" date="2020-04" db="EMBL/GenBank/DDBJ databases">
        <authorList>
            <person name="Alioto T."/>
            <person name="Alioto T."/>
            <person name="Gomez Garrido J."/>
        </authorList>
    </citation>
    <scope>NUCLEOTIDE SEQUENCE [LARGE SCALE GENOMIC DNA]</scope>
</reference>
<dbReference type="EMBL" id="CADEPI010000014">
    <property type="protein sequence ID" value="CAB3364088.1"/>
    <property type="molecule type" value="Genomic_DNA"/>
</dbReference>
<proteinExistence type="inferred from homology"/>
<dbReference type="PANTHER" id="PTHR31981:SF1">
    <property type="entry name" value="GLYCOSYLATED LYSOSOMAL MEMBRANE PROTEIN"/>
    <property type="match status" value="1"/>
</dbReference>
<dbReference type="GO" id="GO:0005765">
    <property type="term" value="C:lysosomal membrane"/>
    <property type="evidence" value="ECO:0007669"/>
    <property type="project" value="UniProtKB-SubCell"/>
</dbReference>
<keyword evidence="7" id="KW-0458">Lysosome</keyword>
<evidence type="ECO:0000256" key="6">
    <source>
        <dbReference type="ARBA" id="ARBA00023180"/>
    </source>
</evidence>
<evidence type="ECO:0000256" key="8">
    <source>
        <dbReference type="ARBA" id="ARBA00024176"/>
    </source>
</evidence>
<feature type="chain" id="PRO_5035882358" evidence="12">
    <location>
        <begin position="21"/>
        <end position="379"/>
    </location>
</feature>
<evidence type="ECO:0000313" key="14">
    <source>
        <dbReference type="Proteomes" id="UP000494165"/>
    </source>
</evidence>
<dbReference type="InterPro" id="IPR029382">
    <property type="entry name" value="NCU-G1"/>
</dbReference>
<dbReference type="Proteomes" id="UP000494165">
    <property type="component" value="Unassembled WGS sequence"/>
</dbReference>
<comment type="similarity">
    <text evidence="1">Belongs to the GLMP family.</text>
</comment>
<evidence type="ECO:0000256" key="12">
    <source>
        <dbReference type="SAM" id="SignalP"/>
    </source>
</evidence>
<keyword evidence="6" id="KW-0325">Glycoprotein</keyword>
<feature type="transmembrane region" description="Helical" evidence="11">
    <location>
        <begin position="356"/>
        <end position="378"/>
    </location>
</feature>
<evidence type="ECO:0000256" key="9">
    <source>
        <dbReference type="ARBA" id="ARBA00024189"/>
    </source>
</evidence>
<evidence type="ECO:0000256" key="5">
    <source>
        <dbReference type="ARBA" id="ARBA00023136"/>
    </source>
</evidence>
<evidence type="ECO:0000256" key="1">
    <source>
        <dbReference type="ARBA" id="ARBA00010599"/>
    </source>
</evidence>
<evidence type="ECO:0000256" key="11">
    <source>
        <dbReference type="SAM" id="Phobius"/>
    </source>
</evidence>
<dbReference type="PANTHER" id="PTHR31981">
    <property type="entry name" value="GLYCOSYLATED LYSOSOMAL MEMBRANE PROTEIN"/>
    <property type="match status" value="1"/>
</dbReference>
<dbReference type="Pfam" id="PF15065">
    <property type="entry name" value="NCU-G1"/>
    <property type="match status" value="1"/>
</dbReference>
<keyword evidence="3 12" id="KW-0732">Signal</keyword>
<dbReference type="OrthoDB" id="6264340at2759"/>
<keyword evidence="4 11" id="KW-1133">Transmembrane helix</keyword>
<keyword evidence="2 11" id="KW-0812">Transmembrane</keyword>
<keyword evidence="5 11" id="KW-0472">Membrane</keyword>
<evidence type="ECO:0000256" key="4">
    <source>
        <dbReference type="ARBA" id="ARBA00022989"/>
    </source>
</evidence>
<feature type="signal peptide" evidence="12">
    <location>
        <begin position="1"/>
        <end position="20"/>
    </location>
</feature>
<organism evidence="13 14">
    <name type="scientific">Cloeon dipterum</name>
    <dbReference type="NCBI Taxonomy" id="197152"/>
    <lineage>
        <taxon>Eukaryota</taxon>
        <taxon>Metazoa</taxon>
        <taxon>Ecdysozoa</taxon>
        <taxon>Arthropoda</taxon>
        <taxon>Hexapoda</taxon>
        <taxon>Insecta</taxon>
        <taxon>Pterygota</taxon>
        <taxon>Palaeoptera</taxon>
        <taxon>Ephemeroptera</taxon>
        <taxon>Pisciforma</taxon>
        <taxon>Baetidae</taxon>
        <taxon>Cloeon</taxon>
    </lineage>
</organism>
<evidence type="ECO:0000313" key="13">
    <source>
        <dbReference type="EMBL" id="CAB3364088.1"/>
    </source>
</evidence>
<evidence type="ECO:0000256" key="3">
    <source>
        <dbReference type="ARBA" id="ARBA00022729"/>
    </source>
</evidence>
<accession>A0A8S1BZQ0</accession>
<evidence type="ECO:0000256" key="2">
    <source>
        <dbReference type="ARBA" id="ARBA00022692"/>
    </source>
</evidence>
<comment type="subcellular location">
    <subcellularLocation>
        <location evidence="9">Lysosome membrane</location>
        <topology evidence="9">Single-pass type I membrane protein</topology>
        <orientation evidence="9">Lumenal side</orientation>
    </subcellularLocation>
</comment>
<gene>
    <name evidence="13" type="ORF">CLODIP_2_CD06929</name>
</gene>
<name>A0A8S1BZQ0_9INSE</name>
<evidence type="ECO:0000256" key="7">
    <source>
        <dbReference type="ARBA" id="ARBA00023228"/>
    </source>
</evidence>
<keyword evidence="14" id="KW-1185">Reference proteome</keyword>
<evidence type="ECO:0000256" key="10">
    <source>
        <dbReference type="ARBA" id="ARBA00044960"/>
    </source>
</evidence>
<comment type="caution">
    <text evidence="13">The sequence shown here is derived from an EMBL/GenBank/DDBJ whole genome shotgun (WGS) entry which is preliminary data.</text>
</comment>
<dbReference type="AlphaFoldDB" id="A0A8S1BZQ0"/>
<sequence length="379" mass="44230">MMERILTTFLFFFLVSTCFALPQKRQLFWKLNPGGSEDATVIHIRAIGSTDTIHYIVSLLEKPSFLIAVTEPLANISINWEQLMASTLDKCISFHPEPSFSFGFTITRILELYGEHESWPEYHNGVYSWYMDQFYWSPQPVEINERGCPLRFEFLGEKYMDRHFEEYKAAVSLVLKIYDDDGFDMEEILWHTINSSLLQISLQSFQPYFQNHSRFGVEFSVASNDNNFFESVLRKKHKNFENLVPEYFQMYEMLVPNGLLKNGGFMQWHRMAFTSSVKSTRSVVPTFQQPLRLMDNEDLEDVLLQSYFGSDFVGATTHAFNITFGYFGHSYYDKFDLLSWSFVFGYGDSPKTDINWMLALVHIFGFSLISIMMTCCCCL</sequence>
<comment type="subunit">
    <text evidence="10">Interacts (via lumenal domain) with lysosomal protein MFSD1; the interaction starts while both proteins are still in the endoplasmic reticulum and is required for stabilization of MFSD1 in lysosomes but has no direct effect on its targeting to lysosomes or transporter activity.</text>
</comment>
<comment type="function">
    <text evidence="8">Required to protect lysosomal transporter MFSD1 from lysosomal proteolysis and for MFSD1 lysosomal localization.</text>
</comment>
<protein>
    <submittedName>
        <fullName evidence="13">Uncharacterized protein</fullName>
    </submittedName>
</protein>